<keyword evidence="4" id="KW-0472">Membrane</keyword>
<evidence type="ECO:0000256" key="7">
    <source>
        <dbReference type="ARBA" id="ARBA00042773"/>
    </source>
</evidence>
<dbReference type="PANTHER" id="PTHR43767:SF8">
    <property type="entry name" value="LONG-CHAIN-FATTY-ACID--COA LIGASE"/>
    <property type="match status" value="1"/>
</dbReference>
<dbReference type="InterPro" id="IPR050237">
    <property type="entry name" value="ATP-dep_AMP-bd_enzyme"/>
</dbReference>
<evidence type="ECO:0000259" key="9">
    <source>
        <dbReference type="Pfam" id="PF13193"/>
    </source>
</evidence>
<evidence type="ECO:0000256" key="6">
    <source>
        <dbReference type="ARBA" id="ARBA00039545"/>
    </source>
</evidence>
<evidence type="ECO:0000256" key="4">
    <source>
        <dbReference type="ARBA" id="ARBA00023136"/>
    </source>
</evidence>
<dbReference type="RefSeq" id="WP_325127031.1">
    <property type="nucleotide sequence ID" value="NZ_BAAAFN010000017.1"/>
</dbReference>
<dbReference type="Gene3D" id="2.30.38.10">
    <property type="entry name" value="Luciferase, Domain 3"/>
    <property type="match status" value="1"/>
</dbReference>
<keyword evidence="3" id="KW-0436">Ligase</keyword>
<feature type="domain" description="AMP-binding enzyme C-terminal" evidence="9">
    <location>
        <begin position="470"/>
        <end position="544"/>
    </location>
</feature>
<dbReference type="EMBL" id="BAAAFN010000017">
    <property type="protein sequence ID" value="GAA0237113.1"/>
    <property type="molecule type" value="Genomic_DNA"/>
</dbReference>
<comment type="pathway">
    <text evidence="2">Lipid metabolism; fatty acid beta-oxidation.</text>
</comment>
<dbReference type="InterPro" id="IPR000873">
    <property type="entry name" value="AMP-dep_synth/lig_dom"/>
</dbReference>
<evidence type="ECO:0000256" key="5">
    <source>
        <dbReference type="ARBA" id="ARBA00026121"/>
    </source>
</evidence>
<dbReference type="CDD" id="cd05936">
    <property type="entry name" value="FC-FACS_FadD_like"/>
    <property type="match status" value="1"/>
</dbReference>
<keyword evidence="11" id="KW-1185">Reference proteome</keyword>
<evidence type="ECO:0000259" key="8">
    <source>
        <dbReference type="Pfam" id="PF00501"/>
    </source>
</evidence>
<gene>
    <name evidence="10" type="ORF">GCM10009125_27540</name>
</gene>
<evidence type="ECO:0000313" key="10">
    <source>
        <dbReference type="EMBL" id="GAA0237113.1"/>
    </source>
</evidence>
<dbReference type="Gene3D" id="3.30.300.30">
    <property type="match status" value="1"/>
</dbReference>
<dbReference type="PANTHER" id="PTHR43767">
    <property type="entry name" value="LONG-CHAIN-FATTY-ACID--COA LIGASE"/>
    <property type="match status" value="1"/>
</dbReference>
<dbReference type="Pfam" id="PF13193">
    <property type="entry name" value="AMP-binding_C"/>
    <property type="match status" value="1"/>
</dbReference>
<feature type="domain" description="AMP-dependent synthetase/ligase" evidence="8">
    <location>
        <begin position="31"/>
        <end position="419"/>
    </location>
</feature>
<organism evidence="10 11">
    <name type="scientific">Castellaniella daejeonensis</name>
    <dbReference type="NCBI Taxonomy" id="659013"/>
    <lineage>
        <taxon>Bacteria</taxon>
        <taxon>Pseudomonadati</taxon>
        <taxon>Pseudomonadota</taxon>
        <taxon>Betaproteobacteria</taxon>
        <taxon>Burkholderiales</taxon>
        <taxon>Alcaligenaceae</taxon>
        <taxon>Castellaniella</taxon>
    </lineage>
</organism>
<dbReference type="Pfam" id="PF00501">
    <property type="entry name" value="AMP-binding"/>
    <property type="match status" value="1"/>
</dbReference>
<name>A0ABP3DNA4_9BURK</name>
<comment type="caution">
    <text evidence="10">The sequence shown here is derived from an EMBL/GenBank/DDBJ whole genome shotgun (WGS) entry which is preliminary data.</text>
</comment>
<dbReference type="InterPro" id="IPR020845">
    <property type="entry name" value="AMP-binding_CS"/>
</dbReference>
<evidence type="ECO:0000313" key="11">
    <source>
        <dbReference type="Proteomes" id="UP001501176"/>
    </source>
</evidence>
<evidence type="ECO:0000256" key="3">
    <source>
        <dbReference type="ARBA" id="ARBA00022598"/>
    </source>
</evidence>
<dbReference type="PROSITE" id="PS00455">
    <property type="entry name" value="AMP_BINDING"/>
    <property type="match status" value="1"/>
</dbReference>
<accession>A0ABP3DNA4</accession>
<proteinExistence type="predicted"/>
<dbReference type="Gene3D" id="3.40.50.980">
    <property type="match status" value="2"/>
</dbReference>
<comment type="subcellular location">
    <subcellularLocation>
        <location evidence="1">Membrane</location>
        <topology evidence="1">Peripheral membrane protein</topology>
    </subcellularLocation>
</comment>
<dbReference type="InterPro" id="IPR025110">
    <property type="entry name" value="AMP-bd_C"/>
</dbReference>
<evidence type="ECO:0000256" key="2">
    <source>
        <dbReference type="ARBA" id="ARBA00005005"/>
    </source>
</evidence>
<dbReference type="EC" id="6.2.1.3" evidence="5"/>
<reference evidence="11" key="1">
    <citation type="journal article" date="2019" name="Int. J. Syst. Evol. Microbiol.">
        <title>The Global Catalogue of Microorganisms (GCM) 10K type strain sequencing project: providing services to taxonomists for standard genome sequencing and annotation.</title>
        <authorList>
            <consortium name="The Broad Institute Genomics Platform"/>
            <consortium name="The Broad Institute Genome Sequencing Center for Infectious Disease"/>
            <person name="Wu L."/>
            <person name="Ma J."/>
        </authorList>
    </citation>
    <scope>NUCLEOTIDE SEQUENCE [LARGE SCALE GENOMIC DNA]</scope>
    <source>
        <strain evidence="11">JCM 16240</strain>
    </source>
</reference>
<dbReference type="SUPFAM" id="SSF56801">
    <property type="entry name" value="Acetyl-CoA synthetase-like"/>
    <property type="match status" value="1"/>
</dbReference>
<protein>
    <recommendedName>
        <fullName evidence="6">Long-chain-fatty-acid--CoA ligase</fullName>
        <ecNumber evidence="5">6.2.1.3</ecNumber>
    </recommendedName>
    <alternativeName>
        <fullName evidence="7">Long-chain acyl-CoA synthetase</fullName>
    </alternativeName>
</protein>
<sequence>MERIWLEHYPEGVPADITDQATAYDSLVDLFEESCRQYAGNTAYVSMGASMTYAQTMEKARAFAGWLQARGVARGDRVALMMPNLLQYPICLFGTLMAGAVVVNTNPLYTPHELHHQLTDSGADTVVVAENFAHTLQQAMPGTAVKRVVVTSLGEMLGFPKGLITDLVVRHVKKMVPAWNIPGAVRLRDALAEGSRAPYQRPTLKHADLAALQYTGGTTGVAKGAMLSHGNLVSNVCQAYAWVRPYCQGDRECIVTALPLYHIFALTANCLTFMRLGASNLLIVNPRDIPGFVKELGKAKFTALTGVNTLFNALLNNPDFAKLDFSGLNITLGGGMAVQEAIAQRWLQTTGKPIAQAYGLTETSPAVTINPLDKIDFNGSIGLPVPSTDVAVRNDNRTMAIGEQGEICVKGPQVTAGYWNRPEETAKVFDEDGWLLTGDIGYMNDKGYVFLLDRKKDMILVSGFNVYPNEIEAAAIEHPGILEAAAIGVPNGASGEVVKLYVIRKDPNLTEADVIAHCRKLLTGYKVPKFVEFREDLPRSNVGKILRKELRNEGTQRPA</sequence>
<evidence type="ECO:0000256" key="1">
    <source>
        <dbReference type="ARBA" id="ARBA00004170"/>
    </source>
</evidence>
<dbReference type="InterPro" id="IPR045851">
    <property type="entry name" value="AMP-bd_C_sf"/>
</dbReference>
<dbReference type="Proteomes" id="UP001501176">
    <property type="component" value="Unassembled WGS sequence"/>
</dbReference>